<evidence type="ECO:0000313" key="16">
    <source>
        <dbReference type="EMBL" id="QOS22095.1"/>
    </source>
</evidence>
<dbReference type="EMBL" id="MT898228">
    <property type="protein sequence ID" value="QOS22961.1"/>
    <property type="molecule type" value="Genomic_DNA"/>
</dbReference>
<dbReference type="InterPro" id="IPR050194">
    <property type="entry name" value="Glycosyltransferase_grp1"/>
</dbReference>
<dbReference type="EMBL" id="MT898172">
    <property type="protein sequence ID" value="QOS20887.1"/>
    <property type="molecule type" value="Genomic_DNA"/>
</dbReference>
<evidence type="ECO:0000313" key="11">
    <source>
        <dbReference type="EMBL" id="QOS20887.1"/>
    </source>
</evidence>
<dbReference type="EMBL" id="MT898178">
    <property type="protein sequence ID" value="QOS21106.1"/>
    <property type="molecule type" value="Genomic_DNA"/>
</dbReference>
<dbReference type="EMBL" id="MT898312">
    <property type="protein sequence ID" value="QOS26064.1"/>
    <property type="molecule type" value="Genomic_DNA"/>
</dbReference>
<feature type="domain" description="Glycosyl transferase family 1" evidence="1">
    <location>
        <begin position="188"/>
        <end position="338"/>
    </location>
</feature>
<evidence type="ECO:0000313" key="13">
    <source>
        <dbReference type="EMBL" id="QOS21106.1"/>
    </source>
</evidence>
<evidence type="ECO:0000313" key="21">
    <source>
        <dbReference type="EMBL" id="QOS25731.1"/>
    </source>
</evidence>
<dbReference type="EMBL" id="MT898289">
    <property type="protein sequence ID" value="QOS25205.1"/>
    <property type="molecule type" value="Genomic_DNA"/>
</dbReference>
<evidence type="ECO:0000313" key="9">
    <source>
        <dbReference type="EMBL" id="QOS20364.1"/>
    </source>
</evidence>
<dbReference type="PANTHER" id="PTHR45947:SF3">
    <property type="entry name" value="SULFOQUINOVOSYL TRANSFERASE SQD2"/>
    <property type="match status" value="1"/>
</dbReference>
<evidence type="ECO:0000313" key="14">
    <source>
        <dbReference type="EMBL" id="QOS21206.1"/>
    </source>
</evidence>
<dbReference type="EMBL" id="MT898167">
    <property type="protein sequence ID" value="QOS20700.1"/>
    <property type="molecule type" value="Genomic_DNA"/>
</dbReference>
<keyword evidence="5" id="KW-0328">Glycosyltransferase</keyword>
<keyword evidence="5" id="KW-0808">Transferase</keyword>
<dbReference type="EMBL" id="MT898129">
    <property type="protein sequence ID" value="QOS19312.1"/>
    <property type="molecule type" value="Genomic_DNA"/>
</dbReference>
<dbReference type="EMBL" id="MT898382">
    <property type="protein sequence ID" value="QOS28779.1"/>
    <property type="molecule type" value="Genomic_DNA"/>
</dbReference>
<evidence type="ECO:0000313" key="29">
    <source>
        <dbReference type="EMBL" id="QOS29375.1"/>
    </source>
</evidence>
<accession>A0A7M1VVS1</accession>
<dbReference type="EMBL" id="MT898398">
    <property type="protein sequence ID" value="QOS29375.1"/>
    <property type="molecule type" value="Genomic_DNA"/>
</dbReference>
<evidence type="ECO:0000313" key="26">
    <source>
        <dbReference type="EMBL" id="QOS28779.1"/>
    </source>
</evidence>
<dbReference type="EMBL" id="MT898304">
    <property type="protein sequence ID" value="QOS25768.1"/>
    <property type="molecule type" value="Genomic_DNA"/>
</dbReference>
<dbReference type="EMBL" id="MT898158">
    <property type="protein sequence ID" value="QOS20364.1"/>
    <property type="molecule type" value="Genomic_DNA"/>
</dbReference>
<evidence type="ECO:0000313" key="20">
    <source>
        <dbReference type="EMBL" id="QOS25205.1"/>
    </source>
</evidence>
<dbReference type="EMBL" id="MT898387">
    <property type="protein sequence ID" value="QOS28982.1"/>
    <property type="molecule type" value="Genomic_DNA"/>
</dbReference>
<evidence type="ECO:0000313" key="12">
    <source>
        <dbReference type="EMBL" id="QOS21069.1"/>
    </source>
</evidence>
<name>A0A7M1VVS1_VIBPH</name>
<dbReference type="EMBL" id="MT898155">
    <property type="protein sequence ID" value="QOS20258.1"/>
    <property type="molecule type" value="Genomic_DNA"/>
</dbReference>
<dbReference type="RefSeq" id="WP_015296152.1">
    <property type="nucleotide sequence ID" value="NZ_JALAYY010000006.1"/>
</dbReference>
<dbReference type="EMBL" id="MT898154">
    <property type="protein sequence ID" value="QOS20221.1"/>
    <property type="molecule type" value="Genomic_DNA"/>
</dbReference>
<gene>
    <name evidence="5" type="primary">mgtA</name>
    <name evidence="13" type="ORF">VP187_00014</name>
    <name evidence="18" type="ORF">VP273_00014</name>
    <name evidence="5" type="ORF">VP274_00014</name>
    <name evidence="25" type="ORF">VP275_00014</name>
    <name evidence="6" type="ORF">VP279_00014</name>
    <name evidence="2" type="ORF">VP283_00014</name>
    <name evidence="19" type="ORF">VP284_00014</name>
    <name evidence="26" type="ORF">VP286_00014</name>
    <name evidence="20" type="ORF">VP288_00014</name>
    <name evidence="11" type="ORF">VP293_00014</name>
    <name evidence="14" type="ORF">VP296_00014</name>
    <name evidence="15" type="ORF">VP298_00014</name>
    <name evidence="16" type="ORF">VP325_00014</name>
    <name evidence="12" type="ORF">VP326_00014</name>
    <name evidence="27" type="ORF">VP328_00014</name>
    <name evidence="28" type="ORF">VP331_00014</name>
    <name evidence="17" type="ORF">VP333_00014</name>
    <name evidence="9" type="ORF">VP336_00014</name>
    <name evidence="10" type="ORF">VP337_00014</name>
    <name evidence="8" type="ORF">VP339_00014</name>
    <name evidence="23" type="ORF">VP340_00014</name>
    <name evidence="4" type="ORF">VP345_00014</name>
    <name evidence="7" type="ORF">VP346_00014</name>
    <name evidence="24" type="ORF">VP348_00014</name>
    <name evidence="22" type="ORF">VP377_00014</name>
    <name evidence="3" type="ORF">VP380_00014</name>
    <name evidence="21" type="ORF">VP428_00014</name>
    <name evidence="29" type="ORF">VP442_00014</name>
</gene>
<dbReference type="SUPFAM" id="SSF53756">
    <property type="entry name" value="UDP-Glycosyltransferase/glycogen phosphorylase"/>
    <property type="match status" value="1"/>
</dbReference>
<dbReference type="PANTHER" id="PTHR45947">
    <property type="entry name" value="SULFOQUINOVOSYL TRANSFERASE SQD2"/>
    <property type="match status" value="1"/>
</dbReference>
<dbReference type="EMBL" id="MT898149">
    <property type="protein sequence ID" value="QOS20041.1"/>
    <property type="molecule type" value="Genomic_DNA"/>
</dbReference>
<protein>
    <submittedName>
        <fullName evidence="5">GDP-mannose-dependent alpha-mannosyltransferase</fullName>
        <ecNumber evidence="5">2.4.1.-</ecNumber>
    </submittedName>
</protein>
<evidence type="ECO:0000313" key="10">
    <source>
        <dbReference type="EMBL" id="QOS20700.1"/>
    </source>
</evidence>
<evidence type="ECO:0000313" key="6">
    <source>
        <dbReference type="EMBL" id="QOS20041.1"/>
    </source>
</evidence>
<dbReference type="EMBL" id="MT898216">
    <property type="protein sequence ID" value="QOS22498.1"/>
    <property type="molecule type" value="Genomic_DNA"/>
</dbReference>
<evidence type="ECO:0000313" key="24">
    <source>
        <dbReference type="EMBL" id="QOS26309.1"/>
    </source>
</evidence>
<evidence type="ECO:0000313" key="23">
    <source>
        <dbReference type="EMBL" id="QOS26064.1"/>
    </source>
</evidence>
<evidence type="ECO:0000313" key="22">
    <source>
        <dbReference type="EMBL" id="QOS25768.1"/>
    </source>
</evidence>
<evidence type="ECO:0000313" key="7">
    <source>
        <dbReference type="EMBL" id="QOS20221.1"/>
    </source>
</evidence>
<dbReference type="EMBL" id="MT898177">
    <property type="protein sequence ID" value="QOS21069.1"/>
    <property type="molecule type" value="Genomic_DNA"/>
</dbReference>
<evidence type="ECO:0000313" key="25">
    <source>
        <dbReference type="EMBL" id="QOS26571.1"/>
    </source>
</evidence>
<evidence type="ECO:0000313" key="2">
    <source>
        <dbReference type="EMBL" id="QOS15312.1"/>
    </source>
</evidence>
<organism evidence="5">
    <name type="scientific">Vibrio parahaemolyticus</name>
    <dbReference type="NCBI Taxonomy" id="670"/>
    <lineage>
        <taxon>Bacteria</taxon>
        <taxon>Pseudomonadati</taxon>
        <taxon>Pseudomonadota</taxon>
        <taxon>Gammaproteobacteria</taxon>
        <taxon>Vibrionales</taxon>
        <taxon>Vibrionaceae</taxon>
        <taxon>Vibrio</taxon>
    </lineage>
</organism>
<reference evidence="5" key="1">
    <citation type="submission" date="2020-08" db="EMBL/GenBank/DDBJ databases">
        <title>Genetic structure, function and evolution of capsule biosynthesis loci in Vibrio parahaemolyticus.</title>
        <authorList>
            <person name="Li L."/>
            <person name="Bian S."/>
        </authorList>
    </citation>
    <scope>NUCLEOTIDE SEQUENCE</scope>
    <source>
        <strain evidence="13">VP187</strain>
        <strain evidence="18">VP273</strain>
        <strain evidence="5">VP274</strain>
        <strain evidence="25">VP275</strain>
        <strain evidence="6">VP279</strain>
        <strain evidence="2">VP283</strain>
        <strain evidence="19">VP284</strain>
        <strain evidence="26">VP286</strain>
        <strain evidence="20">VP288</strain>
        <strain evidence="11">VP293</strain>
        <strain evidence="14">VP296</strain>
        <strain evidence="15">VP298</strain>
        <strain evidence="16">VP325</strain>
        <strain evidence="12">VP326</strain>
        <strain evidence="27">VP328</strain>
        <strain evidence="28">VP331</strain>
        <strain evidence="17">VP333</strain>
        <strain evidence="9">VP336</strain>
        <strain evidence="10">VP337</strain>
        <strain evidence="8">VP339</strain>
        <strain evidence="23">VP340</strain>
        <strain evidence="4">VP345</strain>
        <strain evidence="7">VP346</strain>
        <strain evidence="24">VP348</strain>
        <strain evidence="22">VP377</strain>
        <strain evidence="3">VP380</strain>
        <strain evidence="21">VP428</strain>
        <strain evidence="29">VP442</strain>
    </source>
</reference>
<evidence type="ECO:0000259" key="1">
    <source>
        <dbReference type="Pfam" id="PF00534"/>
    </source>
</evidence>
<dbReference type="InterPro" id="IPR001296">
    <property type="entry name" value="Glyco_trans_1"/>
</dbReference>
<dbReference type="GO" id="GO:0016757">
    <property type="term" value="F:glycosyltransferase activity"/>
    <property type="evidence" value="ECO:0007669"/>
    <property type="project" value="UniProtKB-KW"/>
</dbReference>
<evidence type="ECO:0000313" key="17">
    <source>
        <dbReference type="EMBL" id="QOS22498.1"/>
    </source>
</evidence>
<dbReference type="CDD" id="cd03801">
    <property type="entry name" value="GT4_PimA-like"/>
    <property type="match status" value="1"/>
</dbReference>
<evidence type="ECO:0000313" key="3">
    <source>
        <dbReference type="EMBL" id="QOS17095.1"/>
    </source>
</evidence>
<sequence length="367" mass="40989">MKLLVSQRVPAFFRKPFFEALGQKIELVVTAGEPLEGDSIKTFDSLNNGVFIKSNIKYFFRGMFWFDLDWKKNIQSCQPDRVVLTPTPRMLSNYLVIRYCKRHSIKVIGWGMGEMPGMGKLKAFFHLLILKTLVSRLDCMISYSSTAQKHYLNAGMTQASSYIAYNSTDTAESKRLLAEVQLGSEIKEKVLKKLGLSSDSVKLLFVGRLTKSKRVDDLILSLSKIKSNVELIIVGDGVYKSELEKIANKSQSKIIFTGHKIGRELAELFYISDIFILPSLGGLAIQQAMSYGLPVVVSIGDGTEKDLVTDNYNGRIFESGNFDSMASAVDELIEDGQLVNLGKNSLSLIENRFNIEAMVKDYLIAVG</sequence>
<evidence type="ECO:0000313" key="18">
    <source>
        <dbReference type="EMBL" id="QOS22961.1"/>
    </source>
</evidence>
<dbReference type="AlphaFoldDB" id="A0A7M1VVS1"/>
<evidence type="ECO:0000313" key="8">
    <source>
        <dbReference type="EMBL" id="QOS20258.1"/>
    </source>
</evidence>
<evidence type="ECO:0000313" key="4">
    <source>
        <dbReference type="EMBL" id="QOS19233.1"/>
    </source>
</evidence>
<dbReference type="EMBL" id="MT898303">
    <property type="protein sequence ID" value="QOS25731.1"/>
    <property type="molecule type" value="Genomic_DNA"/>
</dbReference>
<dbReference type="EMBL" id="MT898186">
    <property type="protein sequence ID" value="QOS21399.1"/>
    <property type="molecule type" value="Genomic_DNA"/>
</dbReference>
<dbReference type="EMBL" id="MT898205">
    <property type="protein sequence ID" value="QOS22095.1"/>
    <property type="molecule type" value="Genomic_DNA"/>
</dbReference>
<dbReference type="EMBL" id="MT898127">
    <property type="protein sequence ID" value="QOS19233.1"/>
    <property type="molecule type" value="Genomic_DNA"/>
</dbReference>
<dbReference type="EMBL" id="MT898275">
    <property type="protein sequence ID" value="QOS24695.1"/>
    <property type="molecule type" value="Genomic_DNA"/>
</dbReference>
<dbReference type="EMBL" id="MT898181">
    <property type="protein sequence ID" value="QOS21206.1"/>
    <property type="molecule type" value="Genomic_DNA"/>
</dbReference>
<dbReference type="Gene3D" id="3.40.50.2000">
    <property type="entry name" value="Glycogen Phosphorylase B"/>
    <property type="match status" value="2"/>
</dbReference>
<dbReference type="EMBL" id="MT898069">
    <property type="protein sequence ID" value="QOS17095.1"/>
    <property type="molecule type" value="Genomic_DNA"/>
</dbReference>
<proteinExistence type="predicted"/>
<dbReference type="EC" id="2.4.1.-" evidence="5"/>
<evidence type="ECO:0000313" key="27">
    <source>
        <dbReference type="EMBL" id="QOS28852.1"/>
    </source>
</evidence>
<dbReference type="EMBL" id="MT898319">
    <property type="protein sequence ID" value="QOS26309.1"/>
    <property type="molecule type" value="Genomic_DNA"/>
</dbReference>
<dbReference type="Pfam" id="PF00534">
    <property type="entry name" value="Glycos_transf_1"/>
    <property type="match status" value="1"/>
</dbReference>
<evidence type="ECO:0000313" key="5">
    <source>
        <dbReference type="EMBL" id="QOS19312.1"/>
    </source>
</evidence>
<evidence type="ECO:0000313" key="28">
    <source>
        <dbReference type="EMBL" id="QOS28982.1"/>
    </source>
</evidence>
<dbReference type="EMBL" id="MT898384">
    <property type="protein sequence ID" value="QOS28852.1"/>
    <property type="molecule type" value="Genomic_DNA"/>
</dbReference>
<evidence type="ECO:0000313" key="15">
    <source>
        <dbReference type="EMBL" id="QOS21399.1"/>
    </source>
</evidence>
<evidence type="ECO:0000313" key="19">
    <source>
        <dbReference type="EMBL" id="QOS24695.1"/>
    </source>
</evidence>
<dbReference type="EMBL" id="MT898326">
    <property type="protein sequence ID" value="QOS26571.1"/>
    <property type="molecule type" value="Genomic_DNA"/>
</dbReference>
<dbReference type="EMBL" id="MT898021">
    <property type="protein sequence ID" value="QOS15312.1"/>
    <property type="molecule type" value="Genomic_DNA"/>
</dbReference>